<evidence type="ECO:0000256" key="7">
    <source>
        <dbReference type="ARBA" id="ARBA00022723"/>
    </source>
</evidence>
<evidence type="ECO:0000256" key="2">
    <source>
        <dbReference type="ARBA" id="ARBA00001947"/>
    </source>
</evidence>
<dbReference type="EC" id="3.5.1.28" evidence="5"/>
<dbReference type="OrthoDB" id="9794842at2"/>
<dbReference type="InterPro" id="IPR051206">
    <property type="entry name" value="NAMLAA_amidase_2"/>
</dbReference>
<evidence type="ECO:0000256" key="12">
    <source>
        <dbReference type="ARBA" id="ARBA00042615"/>
    </source>
</evidence>
<comment type="catalytic activity">
    <reaction evidence="1">
        <text>Hydrolyzes the link between N-acetylmuramoyl residues and L-amino acid residues in certain cell-wall glycopeptides.</text>
        <dbReference type="EC" id="3.5.1.28"/>
    </reaction>
</comment>
<dbReference type="Gene3D" id="3.40.80.10">
    <property type="entry name" value="Peptidoglycan recognition protein-like"/>
    <property type="match status" value="1"/>
</dbReference>
<dbReference type="Pfam" id="PF01510">
    <property type="entry name" value="Amidase_2"/>
    <property type="match status" value="1"/>
</dbReference>
<keyword evidence="7" id="KW-0479">Metal-binding</keyword>
<keyword evidence="9" id="KW-0862">Zinc</keyword>
<comment type="cofactor">
    <cofactor evidence="2">
        <name>Zn(2+)</name>
        <dbReference type="ChEBI" id="CHEBI:29105"/>
    </cofactor>
</comment>
<reference evidence="14 15" key="1">
    <citation type="submission" date="2015-12" db="EMBL/GenBank/DDBJ databases">
        <authorList>
            <person name="Shamseldin A."/>
            <person name="Moawad H."/>
            <person name="Abd El-Rahim W.M."/>
            <person name="Sadowsky M.J."/>
        </authorList>
    </citation>
    <scope>NUCLEOTIDE SEQUENCE [LARGE SCALE GENOMIC DNA]</scope>
    <source>
        <strain evidence="14 15">WF1</strain>
    </source>
</reference>
<dbReference type="GO" id="GO:0046872">
    <property type="term" value="F:metal ion binding"/>
    <property type="evidence" value="ECO:0007669"/>
    <property type="project" value="UniProtKB-KW"/>
</dbReference>
<dbReference type="GO" id="GO:0071555">
    <property type="term" value="P:cell wall organization"/>
    <property type="evidence" value="ECO:0007669"/>
    <property type="project" value="UniProtKB-KW"/>
</dbReference>
<comment type="subcellular location">
    <subcellularLocation>
        <location evidence="3">Cytoplasm</location>
    </subcellularLocation>
</comment>
<dbReference type="SMART" id="SM00644">
    <property type="entry name" value="Ami_2"/>
    <property type="match status" value="1"/>
</dbReference>
<dbReference type="InterPro" id="IPR036505">
    <property type="entry name" value="Amidase/PGRP_sf"/>
</dbReference>
<proteinExistence type="inferred from homology"/>
<keyword evidence="15" id="KW-1185">Reference proteome</keyword>
<comment type="similarity">
    <text evidence="4">Belongs to the N-acetylmuramoyl-L-alanine amidase 2 family.</text>
</comment>
<feature type="domain" description="N-acetylmuramoyl-L-alanine amidase" evidence="13">
    <location>
        <begin position="16"/>
        <end position="167"/>
    </location>
</feature>
<evidence type="ECO:0000259" key="13">
    <source>
        <dbReference type="SMART" id="SM00644"/>
    </source>
</evidence>
<dbReference type="Proteomes" id="UP000191980">
    <property type="component" value="Unassembled WGS sequence"/>
</dbReference>
<comment type="caution">
    <text evidence="14">The sequence shown here is derived from an EMBL/GenBank/DDBJ whole genome shotgun (WGS) entry which is preliminary data.</text>
</comment>
<keyword evidence="6" id="KW-0963">Cytoplasm</keyword>
<sequence>MKINNHWLTSARKTCSPNCDNRENENDISLIVIHCISLPEGQFDTPFIEQLFTNQLDAVAHPSFTEICKLQVSSHIVIQRNGAMTQYVPFNKRAWHAGASEYHGRTKCNDFSIGIELEGTEYSPYTEEQYSQLATLIQCLIQSYPNLSQKDITGHSDIAPQRKTDPGKYFDWEKLNQQLKNLELLT</sequence>
<dbReference type="PANTHER" id="PTHR30417:SF4">
    <property type="entry name" value="1,6-ANHYDRO-N-ACETYLMURAMYL-L-ALANINE AMIDASE AMPD"/>
    <property type="match status" value="1"/>
</dbReference>
<dbReference type="GO" id="GO:0008745">
    <property type="term" value="F:N-acetylmuramoyl-L-alanine amidase activity"/>
    <property type="evidence" value="ECO:0007669"/>
    <property type="project" value="UniProtKB-EC"/>
</dbReference>
<dbReference type="SUPFAM" id="SSF55846">
    <property type="entry name" value="N-acetylmuramoyl-L-alanine amidase-like"/>
    <property type="match status" value="1"/>
</dbReference>
<dbReference type="GO" id="GO:0009254">
    <property type="term" value="P:peptidoglycan turnover"/>
    <property type="evidence" value="ECO:0007669"/>
    <property type="project" value="TreeGrafter"/>
</dbReference>
<protein>
    <recommendedName>
        <fullName evidence="11">1,6-anhydro-N-acetylmuramyl-L-alanine amidase AmpD</fullName>
        <ecNumber evidence="5">3.5.1.28</ecNumber>
    </recommendedName>
    <alternativeName>
        <fullName evidence="12">N-acetylmuramoyl-L-alanine amidase</fullName>
    </alternativeName>
</protein>
<dbReference type="AlphaFoldDB" id="A0A1V8M919"/>
<evidence type="ECO:0000256" key="3">
    <source>
        <dbReference type="ARBA" id="ARBA00004496"/>
    </source>
</evidence>
<evidence type="ECO:0000256" key="11">
    <source>
        <dbReference type="ARBA" id="ARBA00039257"/>
    </source>
</evidence>
<evidence type="ECO:0000256" key="1">
    <source>
        <dbReference type="ARBA" id="ARBA00001561"/>
    </source>
</evidence>
<evidence type="ECO:0000313" key="15">
    <source>
        <dbReference type="Proteomes" id="UP000191980"/>
    </source>
</evidence>
<dbReference type="NCBIfam" id="NF008758">
    <property type="entry name" value="PRK11789.1"/>
    <property type="match status" value="1"/>
</dbReference>
<evidence type="ECO:0000256" key="5">
    <source>
        <dbReference type="ARBA" id="ARBA00011901"/>
    </source>
</evidence>
<dbReference type="EMBL" id="LPUF01000001">
    <property type="protein sequence ID" value="OQK17992.1"/>
    <property type="molecule type" value="Genomic_DNA"/>
</dbReference>
<evidence type="ECO:0000256" key="9">
    <source>
        <dbReference type="ARBA" id="ARBA00022833"/>
    </source>
</evidence>
<accession>A0A1V8M919</accession>
<gene>
    <name evidence="14" type="ORF">AU255_09080</name>
</gene>
<dbReference type="PANTHER" id="PTHR30417">
    <property type="entry name" value="N-ACETYLMURAMOYL-L-ALANINE AMIDASE AMID"/>
    <property type="match status" value="1"/>
</dbReference>
<dbReference type="STRING" id="1420851.AU255_09080"/>
<dbReference type="RefSeq" id="WP_080522597.1">
    <property type="nucleotide sequence ID" value="NZ_LPUF01000001.1"/>
</dbReference>
<dbReference type="GO" id="GO:0005737">
    <property type="term" value="C:cytoplasm"/>
    <property type="evidence" value="ECO:0007669"/>
    <property type="project" value="UniProtKB-SubCell"/>
</dbReference>
<dbReference type="CDD" id="cd06583">
    <property type="entry name" value="PGRP"/>
    <property type="match status" value="1"/>
</dbReference>
<evidence type="ECO:0000256" key="4">
    <source>
        <dbReference type="ARBA" id="ARBA00007553"/>
    </source>
</evidence>
<evidence type="ECO:0000256" key="10">
    <source>
        <dbReference type="ARBA" id="ARBA00023316"/>
    </source>
</evidence>
<name>A0A1V8M919_9GAMM</name>
<keyword evidence="8" id="KW-0378">Hydrolase</keyword>
<dbReference type="GO" id="GO:0009253">
    <property type="term" value="P:peptidoglycan catabolic process"/>
    <property type="evidence" value="ECO:0007669"/>
    <property type="project" value="InterPro"/>
</dbReference>
<evidence type="ECO:0000256" key="6">
    <source>
        <dbReference type="ARBA" id="ARBA00022490"/>
    </source>
</evidence>
<dbReference type="InterPro" id="IPR002502">
    <property type="entry name" value="Amidase_domain"/>
</dbReference>
<organism evidence="14 15">
    <name type="scientific">Methyloprofundus sedimenti</name>
    <dbReference type="NCBI Taxonomy" id="1420851"/>
    <lineage>
        <taxon>Bacteria</taxon>
        <taxon>Pseudomonadati</taxon>
        <taxon>Pseudomonadota</taxon>
        <taxon>Gammaproteobacteria</taxon>
        <taxon>Methylococcales</taxon>
        <taxon>Methylococcaceae</taxon>
        <taxon>Methyloprofundus</taxon>
    </lineage>
</organism>
<evidence type="ECO:0000256" key="8">
    <source>
        <dbReference type="ARBA" id="ARBA00022801"/>
    </source>
</evidence>
<evidence type="ECO:0000313" key="14">
    <source>
        <dbReference type="EMBL" id="OQK17992.1"/>
    </source>
</evidence>
<keyword evidence="10" id="KW-0961">Cell wall biogenesis/degradation</keyword>